<dbReference type="InterPro" id="IPR035996">
    <property type="entry name" value="4pyrrol_Methylase_sf"/>
</dbReference>
<evidence type="ECO:0000259" key="1">
    <source>
        <dbReference type="Pfam" id="PF00590"/>
    </source>
</evidence>
<dbReference type="CDD" id="cd11723">
    <property type="entry name" value="YabN_N_like"/>
    <property type="match status" value="1"/>
</dbReference>
<feature type="domain" description="NTP pyrophosphohydrolase MazG-like" evidence="2">
    <location>
        <begin position="390"/>
        <end position="448"/>
    </location>
</feature>
<dbReference type="Gene3D" id="1.10.287.1080">
    <property type="entry name" value="MazG-like"/>
    <property type="match status" value="2"/>
</dbReference>
<dbReference type="Pfam" id="PF03819">
    <property type="entry name" value="MazG"/>
    <property type="match status" value="2"/>
</dbReference>
<evidence type="ECO:0000313" key="4">
    <source>
        <dbReference type="Proteomes" id="UP001564657"/>
    </source>
</evidence>
<dbReference type="RefSeq" id="WP_369705786.1">
    <property type="nucleotide sequence ID" value="NZ_JBGEWD010000028.1"/>
</dbReference>
<dbReference type="InterPro" id="IPR004518">
    <property type="entry name" value="MazG-like_dom"/>
</dbReference>
<dbReference type="SUPFAM" id="SSF101386">
    <property type="entry name" value="all-alpha NTP pyrophosphatases"/>
    <property type="match status" value="2"/>
</dbReference>
<dbReference type="InterPro" id="IPR011551">
    <property type="entry name" value="NTP_PyrPHydrolase_MazG"/>
</dbReference>
<evidence type="ECO:0000259" key="2">
    <source>
        <dbReference type="Pfam" id="PF03819"/>
    </source>
</evidence>
<comment type="caution">
    <text evidence="3">The sequence shown here is derived from an EMBL/GenBank/DDBJ whole genome shotgun (WGS) entry which is preliminary data.</text>
</comment>
<sequence length="481" mass="55653">MIKIVGLGPGSVESLTLGAINILKNSNKVYLRTEKHPTVDYLRQLGINFETYDNMYEKKERFEEVYECIAEDLIQREREFKQIAYGVPGHPLVAEKSVTLLIKLCKERSIDIEIIPSVSFIDTIIERLKIDAGDGIKIMDAFDIKNQILDKRTGTIITQVYDKLIASQVKLALMEYYGDDTEIYFVRSAGIKGSESIRKIKLYELDRQDDIDYLTSIYVPKNLEITYDLKDLLDIMKKLRSDTGCPWDREQNHDSLKKYLIEESYEVIEAVNEKDDVNLVEELGDVLFQVIFHCQIGEEEGFFNIKDVINGICDKMIKRHPHVFGCENVDSTKQVLINWNTIKKKEQGLKTYTDELKHVAKTLPALMRASKVQKKAAGVGFDWDKVECALDKVLEEYYEVKNVYKSEEKVKIVEEIGDLIFACVNVARFLDIDPEFALNYTIEKFIKRFAYIEKNAMDHGLDMMNMTLNEMDKLWEEAKSK</sequence>
<dbReference type="PIRSF" id="PIRSF002845">
    <property type="entry name" value="Ttrprl_mtas_MazG"/>
    <property type="match status" value="1"/>
</dbReference>
<dbReference type="EC" id="3.6.1.9" evidence="3"/>
<dbReference type="GO" id="GO:0047429">
    <property type="term" value="F:nucleoside triphosphate diphosphatase activity"/>
    <property type="evidence" value="ECO:0007669"/>
    <property type="project" value="UniProtKB-EC"/>
</dbReference>
<keyword evidence="4" id="KW-1185">Reference proteome</keyword>
<organism evidence="3 4">
    <name type="scientific">Clostridium moutaii</name>
    <dbReference type="NCBI Taxonomy" id="3240932"/>
    <lineage>
        <taxon>Bacteria</taxon>
        <taxon>Bacillati</taxon>
        <taxon>Bacillota</taxon>
        <taxon>Clostridia</taxon>
        <taxon>Eubacteriales</taxon>
        <taxon>Clostridiaceae</taxon>
        <taxon>Clostridium</taxon>
    </lineage>
</organism>
<dbReference type="PANTHER" id="PTHR30522:SF0">
    <property type="entry name" value="NUCLEOSIDE TRIPHOSPHATE PYROPHOSPHOHYDROLASE"/>
    <property type="match status" value="1"/>
</dbReference>
<evidence type="ECO:0000313" key="3">
    <source>
        <dbReference type="EMBL" id="MEY8001891.1"/>
    </source>
</evidence>
<dbReference type="Pfam" id="PF00590">
    <property type="entry name" value="TP_methylase"/>
    <property type="match status" value="1"/>
</dbReference>
<dbReference type="InterPro" id="IPR014777">
    <property type="entry name" value="4pyrrole_Mease_sub1"/>
</dbReference>
<name>A0ABV4BVV5_9CLOT</name>
<feature type="domain" description="Tetrapyrrole methylase" evidence="1">
    <location>
        <begin position="2"/>
        <end position="205"/>
    </location>
</feature>
<reference evidence="3 4" key="1">
    <citation type="submission" date="2024-08" db="EMBL/GenBank/DDBJ databases">
        <title>Clostridium lapicellarii sp. nov., and Clostridium renhuaiense sp. nov., two species isolated from the mud in a fermentation cellar used for producing sauce-flavour Chinese liquors.</title>
        <authorList>
            <person name="Yang F."/>
            <person name="Wang H."/>
            <person name="Chen L.Q."/>
            <person name="Zhou N."/>
            <person name="Lu J.J."/>
            <person name="Pu X.X."/>
            <person name="Wan B."/>
            <person name="Wang L."/>
            <person name="Liu S.J."/>
        </authorList>
    </citation>
    <scope>NUCLEOTIDE SEQUENCE [LARGE SCALE GENOMIC DNA]</scope>
    <source>
        <strain evidence="3 4">MT-5</strain>
    </source>
</reference>
<dbReference type="CDD" id="cd11528">
    <property type="entry name" value="NTP-PPase_MazG_Nterm"/>
    <property type="match status" value="1"/>
</dbReference>
<dbReference type="InterPro" id="IPR048011">
    <property type="entry name" value="NTP-PPase_MazG-like_C"/>
</dbReference>
<keyword evidence="3" id="KW-0378">Hydrolase</keyword>
<protein>
    <submittedName>
        <fullName evidence="3">Nucleoside triphosphate pyrophosphohydrolase</fullName>
        <ecNumber evidence="3">3.6.1.9</ecNumber>
    </submittedName>
</protein>
<dbReference type="CDD" id="cd11529">
    <property type="entry name" value="NTP-PPase_MazG_Cterm"/>
    <property type="match status" value="1"/>
</dbReference>
<dbReference type="InterPro" id="IPR024180">
    <property type="entry name" value="Tetrapyrrole_Mease/MazG_pred"/>
</dbReference>
<accession>A0ABV4BVV5</accession>
<dbReference type="NCBIfam" id="NF007113">
    <property type="entry name" value="PRK09562.1"/>
    <property type="match status" value="1"/>
</dbReference>
<proteinExistence type="predicted"/>
<dbReference type="SUPFAM" id="SSF53790">
    <property type="entry name" value="Tetrapyrrole methylase"/>
    <property type="match status" value="1"/>
</dbReference>
<dbReference type="EMBL" id="JBGEWD010000028">
    <property type="protein sequence ID" value="MEY8001891.1"/>
    <property type="molecule type" value="Genomic_DNA"/>
</dbReference>
<gene>
    <name evidence="3" type="primary">mazG</name>
    <name evidence="3" type="ORF">AB8U03_17175</name>
</gene>
<feature type="domain" description="NTP pyrophosphohydrolase MazG-like" evidence="2">
    <location>
        <begin position="251"/>
        <end position="324"/>
    </location>
</feature>
<dbReference type="NCBIfam" id="TIGR00444">
    <property type="entry name" value="mazG"/>
    <property type="match status" value="1"/>
</dbReference>
<dbReference type="PANTHER" id="PTHR30522">
    <property type="entry name" value="NUCLEOSIDE TRIPHOSPHATE PYROPHOSPHOHYDROLASE"/>
    <property type="match status" value="1"/>
</dbReference>
<dbReference type="InterPro" id="IPR035013">
    <property type="entry name" value="YabN_N"/>
</dbReference>
<dbReference type="Gene3D" id="3.40.1010.10">
    <property type="entry name" value="Cobalt-precorrin-4 Transmethylase, Domain 1"/>
    <property type="match status" value="1"/>
</dbReference>
<dbReference type="InterPro" id="IPR000878">
    <property type="entry name" value="4pyrrol_Mease"/>
</dbReference>
<dbReference type="InterPro" id="IPR048015">
    <property type="entry name" value="NTP-PPase_MazG-like_N"/>
</dbReference>
<dbReference type="Proteomes" id="UP001564657">
    <property type="component" value="Unassembled WGS sequence"/>
</dbReference>